<protein>
    <submittedName>
        <fullName evidence="2">Uncharacterized protein</fullName>
    </submittedName>
</protein>
<dbReference type="AlphaFoldDB" id="A0A2N4UIQ6"/>
<name>A0A2N4UIQ6_9BURK</name>
<organism evidence="2 3">
    <name type="scientific">Pollutimonas nitritireducens</name>
    <dbReference type="NCBI Taxonomy" id="2045209"/>
    <lineage>
        <taxon>Bacteria</taxon>
        <taxon>Pseudomonadati</taxon>
        <taxon>Pseudomonadota</taxon>
        <taxon>Betaproteobacteria</taxon>
        <taxon>Burkholderiales</taxon>
        <taxon>Alcaligenaceae</taxon>
        <taxon>Pollutimonas</taxon>
    </lineage>
</organism>
<feature type="region of interest" description="Disordered" evidence="1">
    <location>
        <begin position="1"/>
        <end position="26"/>
    </location>
</feature>
<evidence type="ECO:0000256" key="1">
    <source>
        <dbReference type="SAM" id="MobiDB-lite"/>
    </source>
</evidence>
<dbReference type="EMBL" id="PDNV01000003">
    <property type="protein sequence ID" value="PLC54891.1"/>
    <property type="molecule type" value="Genomic_DNA"/>
</dbReference>
<comment type="caution">
    <text evidence="2">The sequence shown here is derived from an EMBL/GenBank/DDBJ whole genome shotgun (WGS) entry which is preliminary data.</text>
</comment>
<evidence type="ECO:0000313" key="2">
    <source>
        <dbReference type="EMBL" id="PLC54891.1"/>
    </source>
</evidence>
<feature type="region of interest" description="Disordered" evidence="1">
    <location>
        <begin position="49"/>
        <end position="70"/>
    </location>
</feature>
<evidence type="ECO:0000313" key="3">
    <source>
        <dbReference type="Proteomes" id="UP000234328"/>
    </source>
</evidence>
<proteinExistence type="predicted"/>
<gene>
    <name evidence="2" type="ORF">CR155_05380</name>
</gene>
<keyword evidence="3" id="KW-1185">Reference proteome</keyword>
<reference evidence="2 3" key="1">
    <citation type="submission" date="2017-10" db="EMBL/GenBank/DDBJ databases">
        <title>Two draft genome sequences of Pusillimonas sp. strains isolated from a nitrate- and radionuclide-contaminated groundwater in Russia.</title>
        <authorList>
            <person name="Grouzdev D.S."/>
            <person name="Tourova T.P."/>
            <person name="Goeva M.A."/>
            <person name="Babich T.L."/>
            <person name="Sokolova D.S."/>
            <person name="Abdullin R."/>
            <person name="Poltaraus A.B."/>
            <person name="Toshchakov S.V."/>
            <person name="Nazina T.N."/>
        </authorList>
    </citation>
    <scope>NUCLEOTIDE SEQUENCE [LARGE SCALE GENOMIC DNA]</scope>
    <source>
        <strain evidence="2 3">JR1/69-2-13</strain>
    </source>
</reference>
<accession>A0A2N4UIQ6</accession>
<sequence length="70" mass="7756">MIIGGVSSKTLSRKEGEQLCNRPHGNRDEKLAWRDWQADGLLDALLKHGSRPGLEARPVAPLPDQPKKSE</sequence>
<dbReference type="Proteomes" id="UP000234328">
    <property type="component" value="Unassembled WGS sequence"/>
</dbReference>
<dbReference type="OrthoDB" id="9815592at2"/>
<dbReference type="RefSeq" id="WP_102068967.1">
    <property type="nucleotide sequence ID" value="NZ_PDNV01000003.1"/>
</dbReference>